<keyword evidence="1" id="KW-0812">Transmembrane</keyword>
<reference evidence="2 3" key="1">
    <citation type="journal article" date="2013" name="Genome Announc.">
        <title>First draft genome sequence from a member of the genus agrococcus, isolated from modern microbialites.</title>
        <authorList>
            <person name="White R.A.III."/>
            <person name="Grassa C.J."/>
            <person name="Suttle C.A."/>
        </authorList>
    </citation>
    <scope>NUCLEOTIDE SEQUENCE [LARGE SCALE GENOMIC DNA]</scope>
    <source>
        <strain evidence="2 3">RW1</strain>
    </source>
</reference>
<feature type="transmembrane region" description="Helical" evidence="1">
    <location>
        <begin position="15"/>
        <end position="35"/>
    </location>
</feature>
<comment type="caution">
    <text evidence="2">The sequence shown here is derived from an EMBL/GenBank/DDBJ whole genome shotgun (WGS) entry which is preliminary data.</text>
</comment>
<name>U1LMQ8_9MICO</name>
<keyword evidence="1" id="KW-0472">Membrane</keyword>
<organism evidence="2 3">
    <name type="scientific">Agrococcus pavilionensis RW1</name>
    <dbReference type="NCBI Taxonomy" id="1330458"/>
    <lineage>
        <taxon>Bacteria</taxon>
        <taxon>Bacillati</taxon>
        <taxon>Actinomycetota</taxon>
        <taxon>Actinomycetes</taxon>
        <taxon>Micrococcales</taxon>
        <taxon>Microbacteriaceae</taxon>
        <taxon>Agrococcus</taxon>
    </lineage>
</organism>
<protein>
    <submittedName>
        <fullName evidence="2">Uncharacterized protein</fullName>
    </submittedName>
</protein>
<keyword evidence="3" id="KW-1185">Reference proteome</keyword>
<dbReference type="EMBL" id="ASHR01000035">
    <property type="protein sequence ID" value="ERG63227.1"/>
    <property type="molecule type" value="Genomic_DNA"/>
</dbReference>
<evidence type="ECO:0000313" key="3">
    <source>
        <dbReference type="Proteomes" id="UP000016462"/>
    </source>
</evidence>
<evidence type="ECO:0000256" key="1">
    <source>
        <dbReference type="SAM" id="Phobius"/>
    </source>
</evidence>
<accession>U1LMQ8</accession>
<dbReference type="Proteomes" id="UP000016462">
    <property type="component" value="Unassembled WGS sequence"/>
</dbReference>
<gene>
    <name evidence="2" type="ORF">L332_02010</name>
</gene>
<sequence>MEATWASSVATDPTWLAVIAAIGAVGSLATVVVLLRQQAPRRKPDLERIARRREPRSAH</sequence>
<proteinExistence type="predicted"/>
<dbReference type="AlphaFoldDB" id="U1LMQ8"/>
<dbReference type="RefSeq" id="WP_021011469.1">
    <property type="nucleotide sequence ID" value="NZ_ASHR01000035.1"/>
</dbReference>
<keyword evidence="1" id="KW-1133">Transmembrane helix</keyword>
<evidence type="ECO:0000313" key="2">
    <source>
        <dbReference type="EMBL" id="ERG63227.1"/>
    </source>
</evidence>